<dbReference type="PANTHER" id="PTHR34556">
    <property type="match status" value="1"/>
</dbReference>
<comment type="caution">
    <text evidence="3">The sequence shown here is derived from an EMBL/GenBank/DDBJ whole genome shotgun (WGS) entry which is preliminary data.</text>
</comment>
<keyword evidence="4" id="KW-1185">Reference proteome</keyword>
<sequence>MSMIVWQADFYHLSRPSADGETPWRLTVCDPEGILLHESQCPRAVAGADWLTEQLRSIEPPPDIVRVFRPQCAGLFRIAAERLGWRVEFTRHVRALKRLLQAREIPIALDRPPPLSIPENLLGREWRFARIPAGDLIEFWSDRPLPIRSIPEEFHPLTLGLASTVPIPGIVIDGGRKSMDLALWIEEQVPVSIEHIPTEADRSGGLVLESGLVDRWILATYEDEEVARAARLYGERLHDSRGVHFLLIEPDDSGRTFTGFWLLRQEEKT</sequence>
<evidence type="ECO:0000259" key="2">
    <source>
        <dbReference type="Pfam" id="PF20429"/>
    </source>
</evidence>
<dbReference type="EMBL" id="JBAFSM010000018">
    <property type="protein sequence ID" value="MEG3437705.1"/>
    <property type="molecule type" value="Genomic_DNA"/>
</dbReference>
<feature type="domain" description="RNA-binding protein Tab2-like N-terminal" evidence="1">
    <location>
        <begin position="5"/>
        <end position="103"/>
    </location>
</feature>
<evidence type="ECO:0000313" key="3">
    <source>
        <dbReference type="EMBL" id="MEG3437705.1"/>
    </source>
</evidence>
<protein>
    <submittedName>
        <fullName evidence="3">Tab2 family RNA-binding protein</fullName>
    </submittedName>
</protein>
<reference evidence="3 4" key="1">
    <citation type="submission" date="2024-01" db="EMBL/GenBank/DDBJ databases">
        <title>Genomic insights into the taxonomy and metabolism of the cyanobacterium Pannus brasiliensis CCIBt3594.</title>
        <authorList>
            <person name="Machado M."/>
            <person name="Botero N.B."/>
            <person name="Andreote A.P.D."/>
            <person name="Feitosa A.M.T."/>
            <person name="Popin R."/>
            <person name="Sivonen K."/>
            <person name="Fiore M.F."/>
        </authorList>
    </citation>
    <scope>NUCLEOTIDE SEQUENCE [LARGE SCALE GENOMIC DNA]</scope>
    <source>
        <strain evidence="3 4">CCIBt3594</strain>
    </source>
</reference>
<accession>A0AAW9QL95</accession>
<proteinExistence type="predicted"/>
<dbReference type="InterPro" id="IPR046760">
    <property type="entry name" value="Tab2-like_N"/>
</dbReference>
<dbReference type="Proteomes" id="UP001328733">
    <property type="component" value="Unassembled WGS sequence"/>
</dbReference>
<dbReference type="Pfam" id="PF20429">
    <property type="entry name" value="Tab2-like_C"/>
    <property type="match status" value="1"/>
</dbReference>
<gene>
    <name evidence="3" type="ORF">V0288_11300</name>
</gene>
<organism evidence="3 4">
    <name type="scientific">Pannus brasiliensis CCIBt3594</name>
    <dbReference type="NCBI Taxonomy" id="1427578"/>
    <lineage>
        <taxon>Bacteria</taxon>
        <taxon>Bacillati</taxon>
        <taxon>Cyanobacteriota</taxon>
        <taxon>Cyanophyceae</taxon>
        <taxon>Oscillatoriophycideae</taxon>
        <taxon>Chroococcales</taxon>
        <taxon>Microcystaceae</taxon>
        <taxon>Pannus</taxon>
    </lineage>
</organism>
<dbReference type="InterPro" id="IPR009472">
    <property type="entry name" value="Tab2-like"/>
</dbReference>
<feature type="domain" description="RNA-binding protein Tab2/Atab2 C-terminal" evidence="2">
    <location>
        <begin position="106"/>
        <end position="264"/>
    </location>
</feature>
<dbReference type="PANTHER" id="PTHR34556:SF2">
    <property type="entry name" value="PROTEIN TAB2 HOMOLOG, CHLOROPLASTIC"/>
    <property type="match status" value="1"/>
</dbReference>
<name>A0AAW9QL95_9CHRO</name>
<evidence type="ECO:0000313" key="4">
    <source>
        <dbReference type="Proteomes" id="UP001328733"/>
    </source>
</evidence>
<dbReference type="AlphaFoldDB" id="A0AAW9QL95"/>
<dbReference type="GO" id="GO:0003723">
    <property type="term" value="F:RNA binding"/>
    <property type="evidence" value="ECO:0007669"/>
    <property type="project" value="InterPro"/>
</dbReference>
<evidence type="ECO:0000259" key="1">
    <source>
        <dbReference type="Pfam" id="PF06485"/>
    </source>
</evidence>
<dbReference type="Pfam" id="PF06485">
    <property type="entry name" value="Tab2-like_N"/>
    <property type="match status" value="1"/>
</dbReference>
<dbReference type="InterPro" id="IPR046761">
    <property type="entry name" value="Tab2-like_C"/>
</dbReference>